<evidence type="ECO:0000256" key="1">
    <source>
        <dbReference type="SAM" id="Coils"/>
    </source>
</evidence>
<accession>X6P3R7</accession>
<proteinExistence type="predicted"/>
<comment type="caution">
    <text evidence="2">The sequence shown here is derived from an EMBL/GenBank/DDBJ whole genome shotgun (WGS) entry which is preliminary data.</text>
</comment>
<keyword evidence="1" id="KW-0175">Coiled coil</keyword>
<dbReference type="AlphaFoldDB" id="X6P3R7"/>
<feature type="coiled-coil region" evidence="1">
    <location>
        <begin position="15"/>
        <end position="67"/>
    </location>
</feature>
<dbReference type="EMBL" id="ASPP01003607">
    <property type="protein sequence ID" value="ETO33190.1"/>
    <property type="molecule type" value="Genomic_DNA"/>
</dbReference>
<name>X6P3R7_RETFI</name>
<keyword evidence="3" id="KW-1185">Reference proteome</keyword>
<dbReference type="Proteomes" id="UP000023152">
    <property type="component" value="Unassembled WGS sequence"/>
</dbReference>
<sequence length="69" mass="8367">MFSTLIVQHSEKTQLDKIFERKKILSEKKIKLKEEKNLIEEKAHQKKKELNKKVDELISRLLQHKEKIK</sequence>
<protein>
    <submittedName>
        <fullName evidence="2">Uncharacterized protein</fullName>
    </submittedName>
</protein>
<evidence type="ECO:0000313" key="2">
    <source>
        <dbReference type="EMBL" id="ETO33190.1"/>
    </source>
</evidence>
<evidence type="ECO:0000313" key="3">
    <source>
        <dbReference type="Proteomes" id="UP000023152"/>
    </source>
</evidence>
<gene>
    <name evidence="2" type="ORF">RFI_03917</name>
</gene>
<organism evidence="2 3">
    <name type="scientific">Reticulomyxa filosa</name>
    <dbReference type="NCBI Taxonomy" id="46433"/>
    <lineage>
        <taxon>Eukaryota</taxon>
        <taxon>Sar</taxon>
        <taxon>Rhizaria</taxon>
        <taxon>Retaria</taxon>
        <taxon>Foraminifera</taxon>
        <taxon>Monothalamids</taxon>
        <taxon>Reticulomyxidae</taxon>
        <taxon>Reticulomyxa</taxon>
    </lineage>
</organism>
<reference evidence="2 3" key="1">
    <citation type="journal article" date="2013" name="Curr. Biol.">
        <title>The Genome of the Foraminiferan Reticulomyxa filosa.</title>
        <authorList>
            <person name="Glockner G."/>
            <person name="Hulsmann N."/>
            <person name="Schleicher M."/>
            <person name="Noegel A.A."/>
            <person name="Eichinger L."/>
            <person name="Gallinger C."/>
            <person name="Pawlowski J."/>
            <person name="Sierra R."/>
            <person name="Euteneuer U."/>
            <person name="Pillet L."/>
            <person name="Moustafa A."/>
            <person name="Platzer M."/>
            <person name="Groth M."/>
            <person name="Szafranski K."/>
            <person name="Schliwa M."/>
        </authorList>
    </citation>
    <scope>NUCLEOTIDE SEQUENCE [LARGE SCALE GENOMIC DNA]</scope>
</reference>